<protein>
    <submittedName>
        <fullName evidence="7">Uncharacterized protein</fullName>
    </submittedName>
</protein>
<dbReference type="PANTHER" id="PTHR42812:SF5">
    <property type="entry name" value="ENDO-ARABINASE"/>
    <property type="match status" value="1"/>
</dbReference>
<dbReference type="CDD" id="cd08999">
    <property type="entry name" value="GH43_ABN-like"/>
    <property type="match status" value="1"/>
</dbReference>
<sequence length="387" mass="42668">MIVQLEISLTPFRFPHPGYKWPAVTMARTAFVAGCLSLAVLLQSILATDVHGAAISTNFPDPCLALADDGTWYAFSTQTETINIQLASSPDFKQWKLHDGYDALPVLPAWAREHPHAGVWAPDVNPRPDGSWVMYFAALTKSHPRKHCIGVAISPNVTGPYTPLDTTLVCDLPGGGNIDPNLFRDPVNGQNYLVYKTDGNTLGHGGACGNTKDPVVPTPLHLQLLKATDLVTPIGDPIYLFSNIGDLKQDGPNVERPSLVFQESTYYLLYNAQCYAELNYRVDFVSCAVGIDTHTGILGCDWKALKKEQQTWGNRTLLKTGDSVSGFTLHAPGSMDVSPDQHKIVFHGDINLEWFKPDHPRNIHRERAMYAGEIDFVDSSLRVVELF</sequence>
<feature type="active site" description="Proton donor" evidence="4">
    <location>
        <position position="255"/>
    </location>
</feature>
<dbReference type="InterPro" id="IPR006710">
    <property type="entry name" value="Glyco_hydro_43"/>
</dbReference>
<dbReference type="HOGENOM" id="CLU_009397_8_0_1"/>
<evidence type="ECO:0000256" key="4">
    <source>
        <dbReference type="PIRSR" id="PIRSR606710-1"/>
    </source>
</evidence>
<feature type="active site" description="Proton acceptor" evidence="4">
    <location>
        <position position="61"/>
    </location>
</feature>
<dbReference type="Gene3D" id="2.115.10.20">
    <property type="entry name" value="Glycosyl hydrolase domain, family 43"/>
    <property type="match status" value="1"/>
</dbReference>
<dbReference type="PANTHER" id="PTHR42812">
    <property type="entry name" value="BETA-XYLOSIDASE"/>
    <property type="match status" value="1"/>
</dbReference>
<keyword evidence="2 6" id="KW-0378">Hydrolase</keyword>
<evidence type="ECO:0000256" key="3">
    <source>
        <dbReference type="ARBA" id="ARBA00023295"/>
    </source>
</evidence>
<proteinExistence type="inferred from homology"/>
<keyword evidence="8" id="KW-1185">Reference proteome</keyword>
<dbReference type="AlphaFoldDB" id="A0A0D2EJM4"/>
<name>A0A0D2EJM4_9EURO</name>
<comment type="similarity">
    <text evidence="1 6">Belongs to the glycosyl hydrolase 43 family.</text>
</comment>
<dbReference type="EMBL" id="KN847320">
    <property type="protein sequence ID" value="KIW54880.1"/>
    <property type="molecule type" value="Genomic_DNA"/>
</dbReference>
<evidence type="ECO:0000256" key="2">
    <source>
        <dbReference type="ARBA" id="ARBA00022801"/>
    </source>
</evidence>
<organism evidence="7 8">
    <name type="scientific">Exophiala xenobiotica</name>
    <dbReference type="NCBI Taxonomy" id="348802"/>
    <lineage>
        <taxon>Eukaryota</taxon>
        <taxon>Fungi</taxon>
        <taxon>Dikarya</taxon>
        <taxon>Ascomycota</taxon>
        <taxon>Pezizomycotina</taxon>
        <taxon>Eurotiomycetes</taxon>
        <taxon>Chaetothyriomycetidae</taxon>
        <taxon>Chaetothyriales</taxon>
        <taxon>Herpotrichiellaceae</taxon>
        <taxon>Exophiala</taxon>
    </lineage>
</organism>
<dbReference type="InterPro" id="IPR023296">
    <property type="entry name" value="Glyco_hydro_beta-prop_sf"/>
</dbReference>
<dbReference type="STRING" id="348802.A0A0D2EJM4"/>
<evidence type="ECO:0000256" key="6">
    <source>
        <dbReference type="RuleBase" id="RU361187"/>
    </source>
</evidence>
<dbReference type="InterPro" id="IPR051795">
    <property type="entry name" value="Glycosyl_Hydrlase_43"/>
</dbReference>
<dbReference type="Pfam" id="PF04616">
    <property type="entry name" value="Glyco_hydro_43"/>
    <property type="match status" value="1"/>
</dbReference>
<dbReference type="GeneID" id="25329119"/>
<evidence type="ECO:0000256" key="5">
    <source>
        <dbReference type="PIRSR" id="PIRSR606710-2"/>
    </source>
</evidence>
<evidence type="ECO:0000256" key="1">
    <source>
        <dbReference type="ARBA" id="ARBA00009865"/>
    </source>
</evidence>
<dbReference type="SUPFAM" id="SSF75005">
    <property type="entry name" value="Arabinanase/levansucrase/invertase"/>
    <property type="match status" value="1"/>
</dbReference>
<reference evidence="7 8" key="1">
    <citation type="submission" date="2015-01" db="EMBL/GenBank/DDBJ databases">
        <title>The Genome Sequence of Exophiala xenobiotica CBS118157.</title>
        <authorList>
            <consortium name="The Broad Institute Genomics Platform"/>
            <person name="Cuomo C."/>
            <person name="de Hoog S."/>
            <person name="Gorbushina A."/>
            <person name="Stielow B."/>
            <person name="Teixiera M."/>
            <person name="Abouelleil A."/>
            <person name="Chapman S.B."/>
            <person name="Priest M."/>
            <person name="Young S.K."/>
            <person name="Wortman J."/>
            <person name="Nusbaum C."/>
            <person name="Birren B."/>
        </authorList>
    </citation>
    <scope>NUCLEOTIDE SEQUENCE [LARGE SCALE GENOMIC DNA]</scope>
    <source>
        <strain evidence="7 8">CBS 118157</strain>
    </source>
</reference>
<gene>
    <name evidence="7" type="ORF">PV05_07211</name>
</gene>
<dbReference type="Proteomes" id="UP000054342">
    <property type="component" value="Unassembled WGS sequence"/>
</dbReference>
<feature type="site" description="Important for catalytic activity, responsible for pKa modulation of the active site Glu and correct orientation of both the proton donor and substrate" evidence="5">
    <location>
        <position position="179"/>
    </location>
</feature>
<dbReference type="RefSeq" id="XP_013315464.1">
    <property type="nucleotide sequence ID" value="XM_013460010.1"/>
</dbReference>
<accession>A0A0D2EJM4</accession>
<keyword evidence="3 6" id="KW-0326">Glycosidase</keyword>
<dbReference type="GO" id="GO:0005975">
    <property type="term" value="P:carbohydrate metabolic process"/>
    <property type="evidence" value="ECO:0007669"/>
    <property type="project" value="InterPro"/>
</dbReference>
<dbReference type="OrthoDB" id="3879658at2759"/>
<evidence type="ECO:0000313" key="7">
    <source>
        <dbReference type="EMBL" id="KIW54880.1"/>
    </source>
</evidence>
<evidence type="ECO:0000313" key="8">
    <source>
        <dbReference type="Proteomes" id="UP000054342"/>
    </source>
</evidence>
<dbReference type="GO" id="GO:0004553">
    <property type="term" value="F:hydrolase activity, hydrolyzing O-glycosyl compounds"/>
    <property type="evidence" value="ECO:0007669"/>
    <property type="project" value="InterPro"/>
</dbReference>